<dbReference type="Proteomes" id="UP000184280">
    <property type="component" value="Unassembled WGS sequence"/>
</dbReference>
<gene>
    <name evidence="1" type="ORF">SAMN04488494_1011</name>
</gene>
<sequence length="112" mass="13929">MEEDYRPKILPEFKYYKGEDRDKCPFEREDVRSRYWWGEMMFGNLHDTEEAIKGYSIDVIKWREWLKEHVPNQSARFLRENTDRQLAIAYYIVLLFGKWCPYDFSEDFIYEF</sequence>
<dbReference type="EMBL" id="FRCJ01000001">
    <property type="protein sequence ID" value="SHL88708.1"/>
    <property type="molecule type" value="Genomic_DNA"/>
</dbReference>
<proteinExistence type="predicted"/>
<organism evidence="1 2">
    <name type="scientific">Xylanibacter ruminicola</name>
    <name type="common">Prevotella ruminicola</name>
    <dbReference type="NCBI Taxonomy" id="839"/>
    <lineage>
        <taxon>Bacteria</taxon>
        <taxon>Pseudomonadati</taxon>
        <taxon>Bacteroidota</taxon>
        <taxon>Bacteroidia</taxon>
        <taxon>Bacteroidales</taxon>
        <taxon>Prevotellaceae</taxon>
        <taxon>Xylanibacter</taxon>
    </lineage>
</organism>
<protein>
    <submittedName>
        <fullName evidence="1">Uncharacterized protein</fullName>
    </submittedName>
</protein>
<evidence type="ECO:0000313" key="1">
    <source>
        <dbReference type="EMBL" id="SHL88708.1"/>
    </source>
</evidence>
<accession>A0A1M7EAS2</accession>
<dbReference type="RefSeq" id="WP_073043256.1">
    <property type="nucleotide sequence ID" value="NZ_FOLF01000003.1"/>
</dbReference>
<dbReference type="AlphaFoldDB" id="A0A1M7EAS2"/>
<name>A0A1M7EAS2_XYLRU</name>
<evidence type="ECO:0000313" key="2">
    <source>
        <dbReference type="Proteomes" id="UP000184280"/>
    </source>
</evidence>
<reference evidence="1 2" key="1">
    <citation type="submission" date="2016-11" db="EMBL/GenBank/DDBJ databases">
        <authorList>
            <person name="Jaros S."/>
            <person name="Januszkiewicz K."/>
            <person name="Wedrychowicz H."/>
        </authorList>
    </citation>
    <scope>NUCLEOTIDE SEQUENCE [LARGE SCALE GENOMIC DNA]</scope>
    <source>
        <strain evidence="1 2">BPI-34</strain>
    </source>
</reference>